<feature type="domain" description="CCHC-type" evidence="2">
    <location>
        <begin position="289"/>
        <end position="304"/>
    </location>
</feature>
<dbReference type="Pfam" id="PF22909">
    <property type="entry name" value="Caulimovir_coat_dom"/>
    <property type="match status" value="1"/>
</dbReference>
<sequence>WNKRLNKNKWIPKQINEQTNYLDLDCVNDITKIIQLWTGYMAKQLIDNKINITDTAGYIERTFIGEVKLWFLNLEKEDIKTLRASKDTDEKDTTSVLDILHKYEVAIRNEFSSMTTEIEEAMREKTINRNLMNKLAICNMCYLDEYTCAFKDYYYKGIYTPEESPGIRQLYFTKLPTPFSEKVTKAWNEANTQDTLGARIKFLKRWYAELCEKYKEDMKMEKTLIKNLSCCKDIVAPQFGCEEKYYKKHKRKRFKKYKKIKHRYRSPRKRYYTKNKRPYRKKKKLSECKCYNCGKLGHIAKNCKMPKIPRKKEIIEIIIENEDCLPIEYIDYEISDEDSIYEISDNDENYETNTDISELDD</sequence>
<dbReference type="PROSITE" id="PS50158">
    <property type="entry name" value="ZF_CCHC"/>
    <property type="match status" value="1"/>
</dbReference>
<dbReference type="InterPro" id="IPR001878">
    <property type="entry name" value="Znf_CCHC"/>
</dbReference>
<evidence type="ECO:0000259" key="2">
    <source>
        <dbReference type="PROSITE" id="PS50158"/>
    </source>
</evidence>
<evidence type="ECO:0000313" key="3">
    <source>
        <dbReference type="EMBL" id="MCF6774891.1"/>
    </source>
</evidence>
<dbReference type="InterPro" id="IPR001988">
    <property type="entry name" value="Caulimo_coat"/>
</dbReference>
<gene>
    <name evidence="3" type="ORF">L3H44_10870</name>
</gene>
<organism evidence="3 4">
    <name type="scientific">Corynebacterium parakroppenstedtii</name>
    <dbReference type="NCBI Taxonomy" id="2828363"/>
    <lineage>
        <taxon>Bacteria</taxon>
        <taxon>Bacillati</taxon>
        <taxon>Actinomycetota</taxon>
        <taxon>Actinomycetes</taxon>
        <taxon>Mycobacteriales</taxon>
        <taxon>Corynebacteriaceae</taxon>
        <taxon>Corynebacterium</taxon>
    </lineage>
</organism>
<keyword evidence="4" id="KW-1185">Reference proteome</keyword>
<dbReference type="SUPFAM" id="SSF57756">
    <property type="entry name" value="Retrovirus zinc finger-like domains"/>
    <property type="match status" value="1"/>
</dbReference>
<protein>
    <submittedName>
        <fullName evidence="3">CCHC-type zinc finger protein</fullName>
    </submittedName>
</protein>
<evidence type="ECO:0000256" key="1">
    <source>
        <dbReference type="ARBA" id="ARBA00004340"/>
    </source>
</evidence>
<comment type="subcellular location">
    <subcellularLocation>
        <location evidence="1">Host cell</location>
    </subcellularLocation>
</comment>
<dbReference type="Pfam" id="PF00098">
    <property type="entry name" value="zf-CCHC"/>
    <property type="match status" value="1"/>
</dbReference>
<dbReference type="SMART" id="SM00343">
    <property type="entry name" value="ZnF_C2HC"/>
    <property type="match status" value="1"/>
</dbReference>
<accession>A0ABS9HNH7</accession>
<dbReference type="EMBL" id="JAKJKU010000011">
    <property type="protein sequence ID" value="MCF6774891.1"/>
    <property type="molecule type" value="Genomic_DNA"/>
</dbReference>
<comment type="caution">
    <text evidence="3">The sequence shown here is derived from an EMBL/GenBank/DDBJ whole genome shotgun (WGS) entry which is preliminary data.</text>
</comment>
<evidence type="ECO:0000313" key="4">
    <source>
        <dbReference type="Proteomes" id="UP001200604"/>
    </source>
</evidence>
<dbReference type="PRINTS" id="PR00221">
    <property type="entry name" value="CAULIMOCOAT"/>
</dbReference>
<dbReference type="InterPro" id="IPR036875">
    <property type="entry name" value="Znf_CCHC_sf"/>
</dbReference>
<feature type="non-terminal residue" evidence="3">
    <location>
        <position position="1"/>
    </location>
</feature>
<dbReference type="Gene3D" id="4.10.60.10">
    <property type="entry name" value="Zinc finger, CCHC-type"/>
    <property type="match status" value="1"/>
</dbReference>
<dbReference type="Proteomes" id="UP001200604">
    <property type="component" value="Unassembled WGS sequence"/>
</dbReference>
<reference evidence="3 4" key="1">
    <citation type="submission" date="2022-01" db="EMBL/GenBank/DDBJ databases">
        <title>Identification and Characterization of Corynebacterium sp.</title>
        <authorList>
            <person name="Luo Q."/>
            <person name="Qu P."/>
            <person name="Chen Q."/>
        </authorList>
    </citation>
    <scope>NUCLEOTIDE SEQUENCE [LARGE SCALE GENOMIC DNA]</scope>
    <source>
        <strain evidence="3 4">MC-12</strain>
    </source>
</reference>
<name>A0ABS9HNH7_9CORY</name>
<proteinExistence type="predicted"/>